<evidence type="ECO:0000256" key="2">
    <source>
        <dbReference type="ARBA" id="ARBA00023669"/>
    </source>
</evidence>
<dbReference type="EMBL" id="JACCBS010000003">
    <property type="protein sequence ID" value="NYE58483.1"/>
    <property type="molecule type" value="Genomic_DNA"/>
</dbReference>
<sequence length="87" mass="9128">MILGKVIDNVWSTKKDESLTGIKLMVVKALDEAEGRIIVAADLIGAGIGETVIISMGGSAARKFAGLENTPVDAVIVGIVDERMEES</sequence>
<name>A0ABX2REM7_9THEO</name>
<evidence type="ECO:0000313" key="5">
    <source>
        <dbReference type="Proteomes" id="UP000604066"/>
    </source>
</evidence>
<proteinExistence type="predicted"/>
<keyword evidence="3" id="KW-1283">Bacterial microcompartment</keyword>
<dbReference type="CDD" id="cd01614">
    <property type="entry name" value="EutN_CcmL"/>
    <property type="match status" value="1"/>
</dbReference>
<keyword evidence="2" id="KW-1282">Carboxysome</keyword>
<keyword evidence="5" id="KW-1185">Reference proteome</keyword>
<dbReference type="SUPFAM" id="SSF159133">
    <property type="entry name" value="EutN/CcmL-like"/>
    <property type="match status" value="1"/>
</dbReference>
<dbReference type="InterPro" id="IPR004992">
    <property type="entry name" value="EutN_CcmL"/>
</dbReference>
<dbReference type="Proteomes" id="UP000604066">
    <property type="component" value="Unassembled WGS sequence"/>
</dbReference>
<dbReference type="Gene3D" id="2.40.50.220">
    <property type="entry name" value="EutN/Ccml"/>
    <property type="match status" value="1"/>
</dbReference>
<dbReference type="RefSeq" id="WP_028052216.1">
    <property type="nucleotide sequence ID" value="NZ_ATYG01000016.1"/>
</dbReference>
<dbReference type="Pfam" id="PF03319">
    <property type="entry name" value="EutN_CcmL"/>
    <property type="match status" value="1"/>
</dbReference>
<evidence type="ECO:0000313" key="4">
    <source>
        <dbReference type="EMBL" id="NYE58483.1"/>
    </source>
</evidence>
<accession>A0ABX2REM7</accession>
<evidence type="ECO:0000256" key="3">
    <source>
        <dbReference type="ARBA" id="ARBA00024446"/>
    </source>
</evidence>
<protein>
    <submittedName>
        <fullName evidence="4">Ethanolamine utilization protein EutN</fullName>
    </submittedName>
</protein>
<comment type="caution">
    <text evidence="4">The sequence shown here is derived from an EMBL/GenBank/DDBJ whole genome shotgun (WGS) entry which is preliminary data.</text>
</comment>
<dbReference type="PANTHER" id="PTHR36539">
    <property type="entry name" value="ETHANOLAMINE UTILIZATION PROTEIN EUTN"/>
    <property type="match status" value="1"/>
</dbReference>
<gene>
    <name evidence="4" type="ORF">HDG70_002234</name>
</gene>
<organism evidence="4 5">
    <name type="scientific">Carboxydothermus ferrireducens DSM 11255</name>
    <dbReference type="NCBI Taxonomy" id="1119529"/>
    <lineage>
        <taxon>Bacteria</taxon>
        <taxon>Bacillati</taxon>
        <taxon>Bacillota</taxon>
        <taxon>Clostridia</taxon>
        <taxon>Thermoanaerobacterales</taxon>
        <taxon>Thermoanaerobacteraceae</taxon>
        <taxon>Carboxydothermus</taxon>
    </lineage>
</organism>
<reference evidence="4 5" key="1">
    <citation type="submission" date="2020-07" db="EMBL/GenBank/DDBJ databases">
        <title>Genomic Encyclopedia of Type Strains, Phase III (KMG-III): the genomes of soil and plant-associated and newly described type strains.</title>
        <authorList>
            <person name="Whitman W."/>
        </authorList>
    </citation>
    <scope>NUCLEOTIDE SEQUENCE [LARGE SCALE GENOMIC DNA]</scope>
    <source>
        <strain evidence="4 5">DSM 11255</strain>
    </source>
</reference>
<evidence type="ECO:0000256" key="1">
    <source>
        <dbReference type="ARBA" id="ARBA00023587"/>
    </source>
</evidence>
<dbReference type="InterPro" id="IPR036677">
    <property type="entry name" value="EutN_CcmL_sf"/>
</dbReference>
<dbReference type="PROSITE" id="PS51932">
    <property type="entry name" value="BMV"/>
    <property type="match status" value="1"/>
</dbReference>
<comment type="subcellular location">
    <subcellularLocation>
        <location evidence="1">Carboxysome</location>
    </subcellularLocation>
</comment>